<dbReference type="OrthoDB" id="114326at2157"/>
<dbReference type="EMBL" id="JWHL01000002">
    <property type="protein sequence ID" value="MBR1368279.1"/>
    <property type="molecule type" value="Genomic_DNA"/>
</dbReference>
<dbReference type="AlphaFoldDB" id="A0A8J7W4S8"/>
<evidence type="ECO:0000313" key="2">
    <source>
        <dbReference type="EMBL" id="MBR1368279.1"/>
    </source>
</evidence>
<evidence type="ECO:0000256" key="1">
    <source>
        <dbReference type="SAM" id="Phobius"/>
    </source>
</evidence>
<accession>A0A8J7W4S8</accession>
<keyword evidence="1" id="KW-0472">Membrane</keyword>
<keyword evidence="1" id="KW-0812">Transmembrane</keyword>
<feature type="transmembrane region" description="Helical" evidence="1">
    <location>
        <begin position="95"/>
        <end position="112"/>
    </location>
</feature>
<proteinExistence type="predicted"/>
<dbReference type="Proteomes" id="UP000730161">
    <property type="component" value="Unassembled WGS sequence"/>
</dbReference>
<feature type="transmembrane region" description="Helical" evidence="1">
    <location>
        <begin position="15"/>
        <end position="32"/>
    </location>
</feature>
<comment type="caution">
    <text evidence="2">The sequence shown here is derived from an EMBL/GenBank/DDBJ whole genome shotgun (WGS) entry which is preliminary data.</text>
</comment>
<organism evidence="2 3">
    <name type="scientific">Methanocalculus chunghsingensis</name>
    <dbReference type="NCBI Taxonomy" id="156457"/>
    <lineage>
        <taxon>Archaea</taxon>
        <taxon>Methanobacteriati</taxon>
        <taxon>Methanobacteriota</taxon>
        <taxon>Stenosarchaea group</taxon>
        <taxon>Methanomicrobia</taxon>
        <taxon>Methanomicrobiales</taxon>
        <taxon>Methanocalculaceae</taxon>
        <taxon>Methanocalculus</taxon>
    </lineage>
</organism>
<keyword evidence="3" id="KW-1185">Reference proteome</keyword>
<name>A0A8J7W4S8_9EURY</name>
<protein>
    <submittedName>
        <fullName evidence="2">Hydrogenase</fullName>
    </submittedName>
</protein>
<evidence type="ECO:0000313" key="3">
    <source>
        <dbReference type="Proteomes" id="UP000730161"/>
    </source>
</evidence>
<sequence>MQTTLYSGFGVWDPVIWTIAGAVILLLVYLFWRSGVSTYRKGSEQERPYLSGNAEPEKNAVHIGGGNLYWGFTEGLKGYYSRLVPVHTGDLNDYMLWYFGVLVAVCALVVIFQ</sequence>
<keyword evidence="1" id="KW-1133">Transmembrane helix</keyword>
<gene>
    <name evidence="2" type="ORF">RJ53_01710</name>
</gene>
<reference evidence="2" key="1">
    <citation type="submission" date="2014-12" db="EMBL/GenBank/DDBJ databases">
        <authorList>
            <person name="Huang H.-H."/>
            <person name="Chen S.-C."/>
            <person name="Lai M.-C."/>
        </authorList>
    </citation>
    <scope>NUCLEOTIDE SEQUENCE</scope>
    <source>
        <strain evidence="2">K1F9705b</strain>
    </source>
</reference>
<dbReference type="RefSeq" id="WP_211529891.1">
    <property type="nucleotide sequence ID" value="NZ_JWHL01000002.1"/>
</dbReference>